<dbReference type="InterPro" id="IPR007523">
    <property type="entry name" value="NDUFAF3/AAMDC"/>
</dbReference>
<protein>
    <recommendedName>
        <fullName evidence="3">NADH dehydrogenase [ubiquinone] 1 alpha subcomplex assembly factor 3</fullName>
    </recommendedName>
</protein>
<dbReference type="PANTHER" id="PTHR21192:SF2">
    <property type="entry name" value="NADH DEHYDROGENASE [UBIQUINONE] 1 ALPHA SUBCOMPLEX ASSEMBLY FACTOR 3"/>
    <property type="match status" value="1"/>
</dbReference>
<dbReference type="PANTHER" id="PTHR21192">
    <property type="entry name" value="NUCLEAR PROTEIN E3-3"/>
    <property type="match status" value="1"/>
</dbReference>
<name>K7YL93_9PROT</name>
<proteinExistence type="predicted"/>
<evidence type="ECO:0008006" key="3">
    <source>
        <dbReference type="Google" id="ProtNLM"/>
    </source>
</evidence>
<dbReference type="STRING" id="1193729.A1OE_43"/>
<dbReference type="HOGENOM" id="CLU_074390_2_1_5"/>
<dbReference type="AlphaFoldDB" id="K7YL93"/>
<evidence type="ECO:0000313" key="1">
    <source>
        <dbReference type="EMBL" id="AFX98257.1"/>
    </source>
</evidence>
<sequence>MCGIKEYSLARYLKVKRKKTMVNVTPMLTDNMQVIQCYDKSRFTIKDINYTGPILVDQENIRHWDIESNVLWSKFDLLTLEPIFEAKQKYDILLIGSGSRQIFFPPSLRLRIREQGPVVEVMSTAAACRTFSLLLAEGRRVAAALLPIGWLIEA</sequence>
<dbReference type="Gene3D" id="3.40.1230.10">
    <property type="entry name" value="MTH938-like"/>
    <property type="match status" value="1"/>
</dbReference>
<dbReference type="Pfam" id="PF04430">
    <property type="entry name" value="DUF498"/>
    <property type="match status" value="1"/>
</dbReference>
<dbReference type="EMBL" id="CP003539">
    <property type="protein sequence ID" value="AFX98257.1"/>
    <property type="molecule type" value="Genomic_DNA"/>
</dbReference>
<dbReference type="InterPro" id="IPR036748">
    <property type="entry name" value="MTH938-like_sf"/>
</dbReference>
<dbReference type="Proteomes" id="UP000010077">
    <property type="component" value="Chromosome"/>
</dbReference>
<dbReference type="KEGG" id="thal:A1OE_43"/>
<accession>K7YL93</accession>
<keyword evidence="2" id="KW-1185">Reference proteome</keyword>
<gene>
    <name evidence="1" type="ORF">A1OE_43</name>
</gene>
<dbReference type="eggNOG" id="COG3737">
    <property type="taxonomic scope" value="Bacteria"/>
</dbReference>
<reference evidence="1 2" key="1">
    <citation type="journal article" date="2012" name="Proc. Natl. Acad. Sci. U.S.A.">
        <title>Genome streamlining and chemical defense in a coral reef symbiosis.</title>
        <authorList>
            <person name="Kwan J.C."/>
            <person name="Donia M.S."/>
            <person name="Han A.W."/>
            <person name="Hirose E."/>
            <person name="Haygood M.G."/>
            <person name="Schmidt E.W."/>
        </authorList>
    </citation>
    <scope>NUCLEOTIDE SEQUENCE [LARGE SCALE GENOMIC DNA]</scope>
    <source>
        <strain evidence="1 2">L2</strain>
    </source>
</reference>
<dbReference type="CDD" id="cd00248">
    <property type="entry name" value="Mth938-like"/>
    <property type="match status" value="1"/>
</dbReference>
<organism evidence="1 2">
    <name type="scientific">Candidatus Endolissoclinum faulkneri L2</name>
    <dbReference type="NCBI Taxonomy" id="1193729"/>
    <lineage>
        <taxon>Bacteria</taxon>
        <taxon>Pseudomonadati</taxon>
        <taxon>Pseudomonadota</taxon>
        <taxon>Alphaproteobacteria</taxon>
        <taxon>Rhodospirillales</taxon>
        <taxon>Rhodospirillaceae</taxon>
        <taxon>Candidatus Endolissoclinum</taxon>
    </lineage>
</organism>
<dbReference type="SUPFAM" id="SSF64076">
    <property type="entry name" value="MTH938-like"/>
    <property type="match status" value="1"/>
</dbReference>
<evidence type="ECO:0000313" key="2">
    <source>
        <dbReference type="Proteomes" id="UP000010077"/>
    </source>
</evidence>